<sequence length="290" mass="32708">MEDPLTALTIKELRAIARQYQVKGRSKPTTKTDLVAFLRKNLTIDQIKKSVGGKKPTAKTRKTELFDLPIEVIWKTLFNLLPKDILQFCATHHRANNIICQNDDFWAQKIQRDFEGMYETSSIPIGTRFETYKEYWDNARERFSSCVLEGHTECVKSLLRLGVDPNSEIAWKYTALRVASYKGYADIVRLLLEHGADPNIRDLFGFTALMIAVSFEHADIVPLLLEHGADPNIRNDGTTALIMASDQGDTDIVVILLEHDADPNIRNKNGNTALDLASRAGHADIVRILS</sequence>
<evidence type="ECO:0000256" key="2">
    <source>
        <dbReference type="ARBA" id="ARBA00023043"/>
    </source>
</evidence>
<dbReference type="Pfam" id="PF13637">
    <property type="entry name" value="Ank_4"/>
    <property type="match status" value="1"/>
</dbReference>
<dbReference type="PANTHER" id="PTHR24173">
    <property type="entry name" value="ANKYRIN REPEAT CONTAINING"/>
    <property type="match status" value="1"/>
</dbReference>
<evidence type="ECO:0000313" key="4">
    <source>
        <dbReference type="EMBL" id="QBK92134.1"/>
    </source>
</evidence>
<keyword evidence="2" id="KW-0040">ANK repeat</keyword>
<protein>
    <submittedName>
        <fullName evidence="4">Ankyrin repeat protein</fullName>
    </submittedName>
</protein>
<dbReference type="EMBL" id="MK500568">
    <property type="protein sequence ID" value="QBK92134.1"/>
    <property type="molecule type" value="Genomic_DNA"/>
</dbReference>
<dbReference type="CDD" id="cd09917">
    <property type="entry name" value="F-box_SF"/>
    <property type="match status" value="1"/>
</dbReference>
<evidence type="ECO:0000256" key="1">
    <source>
        <dbReference type="ARBA" id="ARBA00022737"/>
    </source>
</evidence>
<organism evidence="4">
    <name type="scientific">Pithovirus LCPAC304</name>
    <dbReference type="NCBI Taxonomy" id="2506594"/>
    <lineage>
        <taxon>Viruses</taxon>
        <taxon>Pithoviruses</taxon>
    </lineage>
</organism>
<dbReference type="InterPro" id="IPR001810">
    <property type="entry name" value="F-box_dom"/>
</dbReference>
<dbReference type="SUPFAM" id="SSF48403">
    <property type="entry name" value="Ankyrin repeat"/>
    <property type="match status" value="1"/>
</dbReference>
<dbReference type="PROSITE" id="PS50181">
    <property type="entry name" value="FBOX"/>
    <property type="match status" value="1"/>
</dbReference>
<gene>
    <name evidence="4" type="ORF">LCPAC304_04810</name>
</gene>
<dbReference type="PRINTS" id="PR01415">
    <property type="entry name" value="ANKYRIN"/>
</dbReference>
<dbReference type="PROSITE" id="PS50088">
    <property type="entry name" value="ANK_REPEAT"/>
    <property type="match status" value="4"/>
</dbReference>
<keyword evidence="1" id="KW-0677">Repeat</keyword>
<evidence type="ECO:0000259" key="3">
    <source>
        <dbReference type="PROSITE" id="PS50181"/>
    </source>
</evidence>
<feature type="domain" description="F-box" evidence="3">
    <location>
        <begin position="62"/>
        <end position="109"/>
    </location>
</feature>
<reference evidence="4" key="1">
    <citation type="journal article" date="2019" name="MBio">
        <title>Virus Genomes from Deep Sea Sediments Expand the Ocean Megavirome and Support Independent Origins of Viral Gigantism.</title>
        <authorList>
            <person name="Backstrom D."/>
            <person name="Yutin N."/>
            <person name="Jorgensen S.L."/>
            <person name="Dharamshi J."/>
            <person name="Homa F."/>
            <person name="Zaremba-Niedwiedzka K."/>
            <person name="Spang A."/>
            <person name="Wolf Y.I."/>
            <person name="Koonin E.V."/>
            <person name="Ettema T.J."/>
        </authorList>
    </citation>
    <scope>NUCLEOTIDE SEQUENCE</scope>
</reference>
<dbReference type="SUPFAM" id="SSF81383">
    <property type="entry name" value="F-box domain"/>
    <property type="match status" value="1"/>
</dbReference>
<dbReference type="Pfam" id="PF12796">
    <property type="entry name" value="Ank_2"/>
    <property type="match status" value="1"/>
</dbReference>
<accession>A0A481Z8C7</accession>
<dbReference type="Gene3D" id="1.25.40.20">
    <property type="entry name" value="Ankyrin repeat-containing domain"/>
    <property type="match status" value="2"/>
</dbReference>
<dbReference type="InterPro" id="IPR036770">
    <property type="entry name" value="Ankyrin_rpt-contain_sf"/>
</dbReference>
<proteinExistence type="predicted"/>
<dbReference type="InterPro" id="IPR002110">
    <property type="entry name" value="Ankyrin_rpt"/>
</dbReference>
<name>A0A481Z8C7_9VIRU</name>
<dbReference type="SMART" id="SM00248">
    <property type="entry name" value="ANK"/>
    <property type="match status" value="4"/>
</dbReference>
<dbReference type="PROSITE" id="PS50297">
    <property type="entry name" value="ANK_REP_REGION"/>
    <property type="match status" value="4"/>
</dbReference>
<dbReference type="InterPro" id="IPR036047">
    <property type="entry name" value="F-box-like_dom_sf"/>
</dbReference>
<dbReference type="PANTHER" id="PTHR24173:SF74">
    <property type="entry name" value="ANKYRIN REPEAT DOMAIN-CONTAINING PROTEIN 16"/>
    <property type="match status" value="1"/>
</dbReference>